<protein>
    <submittedName>
        <fullName evidence="4">Uncharacterized protein</fullName>
    </submittedName>
</protein>
<dbReference type="OrthoDB" id="674604at2759"/>
<dbReference type="AlphaFoldDB" id="A0DMJ0"/>
<dbReference type="OMA" id="SITIFHY"/>
<dbReference type="PANTHER" id="PTHR19848">
    <property type="entry name" value="WD40 REPEAT PROTEIN"/>
    <property type="match status" value="1"/>
</dbReference>
<dbReference type="InterPro" id="IPR036322">
    <property type="entry name" value="WD40_repeat_dom_sf"/>
</dbReference>
<dbReference type="PANTHER" id="PTHR19848:SF8">
    <property type="entry name" value="F-BOX AND WD REPEAT DOMAIN CONTAINING 7"/>
    <property type="match status" value="1"/>
</dbReference>
<evidence type="ECO:0000313" key="5">
    <source>
        <dbReference type="Proteomes" id="UP000000600"/>
    </source>
</evidence>
<evidence type="ECO:0000313" key="4">
    <source>
        <dbReference type="EMBL" id="CAK84257.1"/>
    </source>
</evidence>
<dbReference type="InParanoid" id="A0DMJ0"/>
<organism evidence="4 5">
    <name type="scientific">Paramecium tetraurelia</name>
    <dbReference type="NCBI Taxonomy" id="5888"/>
    <lineage>
        <taxon>Eukaryota</taxon>
        <taxon>Sar</taxon>
        <taxon>Alveolata</taxon>
        <taxon>Ciliophora</taxon>
        <taxon>Intramacronucleata</taxon>
        <taxon>Oligohymenophorea</taxon>
        <taxon>Peniculida</taxon>
        <taxon>Parameciidae</taxon>
        <taxon>Paramecium</taxon>
    </lineage>
</organism>
<dbReference type="RefSeq" id="XP_001451654.1">
    <property type="nucleotide sequence ID" value="XM_001451617.1"/>
</dbReference>
<dbReference type="Proteomes" id="UP000000600">
    <property type="component" value="Unassembled WGS sequence"/>
</dbReference>
<dbReference type="InterPro" id="IPR001680">
    <property type="entry name" value="WD40_rpt"/>
</dbReference>
<evidence type="ECO:0000256" key="2">
    <source>
        <dbReference type="ARBA" id="ARBA00022737"/>
    </source>
</evidence>
<keyword evidence="2" id="KW-0677">Repeat</keyword>
<dbReference type="KEGG" id="ptm:GSPATT00018475001"/>
<dbReference type="SMART" id="SM00320">
    <property type="entry name" value="WD40"/>
    <property type="match status" value="5"/>
</dbReference>
<dbReference type="eggNOG" id="KOG0266">
    <property type="taxonomic scope" value="Eukaryota"/>
</dbReference>
<dbReference type="HOGENOM" id="CLU_379244_0_0_1"/>
<dbReference type="PROSITE" id="PS50082">
    <property type="entry name" value="WD_REPEATS_2"/>
    <property type="match status" value="2"/>
</dbReference>
<evidence type="ECO:0000256" key="3">
    <source>
        <dbReference type="PROSITE-ProRule" id="PRU00221"/>
    </source>
</evidence>
<name>A0DMJ0_PARTE</name>
<dbReference type="SUPFAM" id="SSF50978">
    <property type="entry name" value="WD40 repeat-like"/>
    <property type="match status" value="1"/>
</dbReference>
<sequence>MINQIFNEEMRTSKKLKIKFQKKPGMKDSQLIMQHLAESVARESQKLEPTPNPFLQESKLQEQISERRRQSSVHQSDWFLNDHPLAQSNYFTPADRITFGQSIDNRDRSYDRFQSNWYVPFISLKSSLASSQLFSIPNKVTELIGHYPDYLKILSDDIQNQKTKICVDCNRLKDLISEEIDKKQTELLNALDQIQINYEFNYQTLQEMVTQFKQSFLSVPSALNRSIPVNISSITIFHYDQDENYKKIKEEKCLIKQRLSNIDSELMKRTLIFMAEDMDNQITHKPGYRHTETLQLKYDEFQKQLISSVSTQLNEMNLVLEIAPQYNYEHLLLLPKVETVIANNRQNAIGGDRDMQELENLKTLIQNKLKSQKFNMNISLGLGQSMKNFGLKLEYKYQSNNPLLSIQAITDNIIAVGSRNGLVQVWDLKNKEQCFSFQNKQPVTCMRIFKGFQGDFNVTSRANVLGVDLKEQQYLVTGNQDIKIWDIKTGGMVKQLKGQGNVITSMLCLLDNHTLISGHEDGKVTFWNAYSGMTMKKLQDHSDSVNGIILTKDGRVITGGSDKSIIIYQIHYVRSQIYTRQVFGDALKQQVFHDECQIYCMQASMIDEALFVTGGSDCKIKIWNLKSQKVEKEIMGHKQPVGDFVMLENPLDVDKEKMFALVSVATSEDVLRISTSISPLNSGVYLNEKIVNEFGATCGPLLQLLQDEEGLRLLVVNQDEDNQSFMILKLQ</sequence>
<dbReference type="Pfam" id="PF00400">
    <property type="entry name" value="WD40"/>
    <property type="match status" value="3"/>
</dbReference>
<accession>A0DMJ0</accession>
<reference evidence="4 5" key="1">
    <citation type="journal article" date="2006" name="Nature">
        <title>Global trends of whole-genome duplications revealed by the ciliate Paramecium tetraurelia.</title>
        <authorList>
            <consortium name="Genoscope"/>
            <person name="Aury J.-M."/>
            <person name="Jaillon O."/>
            <person name="Duret L."/>
            <person name="Noel B."/>
            <person name="Jubin C."/>
            <person name="Porcel B.M."/>
            <person name="Segurens B."/>
            <person name="Daubin V."/>
            <person name="Anthouard V."/>
            <person name="Aiach N."/>
            <person name="Arnaiz O."/>
            <person name="Billaut A."/>
            <person name="Beisson J."/>
            <person name="Blanc I."/>
            <person name="Bouhouche K."/>
            <person name="Camara F."/>
            <person name="Duharcourt S."/>
            <person name="Guigo R."/>
            <person name="Gogendeau D."/>
            <person name="Katinka M."/>
            <person name="Keller A.-M."/>
            <person name="Kissmehl R."/>
            <person name="Klotz C."/>
            <person name="Koll F."/>
            <person name="Le Moue A."/>
            <person name="Lepere C."/>
            <person name="Malinsky S."/>
            <person name="Nowacki M."/>
            <person name="Nowak J.K."/>
            <person name="Plattner H."/>
            <person name="Poulain J."/>
            <person name="Ruiz F."/>
            <person name="Serrano V."/>
            <person name="Zagulski M."/>
            <person name="Dessen P."/>
            <person name="Betermier M."/>
            <person name="Weissenbach J."/>
            <person name="Scarpelli C."/>
            <person name="Schachter V."/>
            <person name="Sperling L."/>
            <person name="Meyer E."/>
            <person name="Cohen J."/>
            <person name="Wincker P."/>
        </authorList>
    </citation>
    <scope>NUCLEOTIDE SEQUENCE [LARGE SCALE GENOMIC DNA]</scope>
    <source>
        <strain evidence="4 5">Stock d4-2</strain>
    </source>
</reference>
<feature type="repeat" description="WD" evidence="3">
    <location>
        <begin position="496"/>
        <end position="537"/>
    </location>
</feature>
<evidence type="ECO:0000256" key="1">
    <source>
        <dbReference type="ARBA" id="ARBA00022574"/>
    </source>
</evidence>
<dbReference type="Gene3D" id="2.130.10.10">
    <property type="entry name" value="YVTN repeat-like/Quinoprotein amine dehydrogenase"/>
    <property type="match status" value="2"/>
</dbReference>
<proteinExistence type="predicted"/>
<dbReference type="InterPro" id="IPR015943">
    <property type="entry name" value="WD40/YVTN_repeat-like_dom_sf"/>
</dbReference>
<feature type="repeat" description="WD" evidence="3">
    <location>
        <begin position="607"/>
        <end position="633"/>
    </location>
</feature>
<dbReference type="STRING" id="5888.A0DMJ0"/>
<keyword evidence="1 3" id="KW-0853">WD repeat</keyword>
<gene>
    <name evidence="4" type="ORF">GSPATT00018475001</name>
</gene>
<dbReference type="GeneID" id="5037439"/>
<keyword evidence="5" id="KW-1185">Reference proteome</keyword>
<dbReference type="EMBL" id="CT868496">
    <property type="protein sequence ID" value="CAK84257.1"/>
    <property type="molecule type" value="Genomic_DNA"/>
</dbReference>